<feature type="domain" description="Methyltransferase type 11" evidence="1">
    <location>
        <begin position="46"/>
        <end position="137"/>
    </location>
</feature>
<dbReference type="Proteomes" id="UP000281406">
    <property type="component" value="Unassembled WGS sequence"/>
</dbReference>
<dbReference type="InterPro" id="IPR029063">
    <property type="entry name" value="SAM-dependent_MTases_sf"/>
</dbReference>
<dbReference type="OrthoDB" id="506498at2759"/>
<dbReference type="FunFam" id="3.40.50.150:FF:000370">
    <property type="entry name" value="Si:ch211-93g23.2"/>
    <property type="match status" value="2"/>
</dbReference>
<dbReference type="PANTHER" id="PTHR44942">
    <property type="entry name" value="METHYLTRANSF_11 DOMAIN-CONTAINING PROTEIN"/>
    <property type="match status" value="1"/>
</dbReference>
<dbReference type="EMBL" id="RJVU01047120">
    <property type="protein sequence ID" value="ROL43831.1"/>
    <property type="molecule type" value="Genomic_DNA"/>
</dbReference>
<dbReference type="SUPFAM" id="SSF53335">
    <property type="entry name" value="S-adenosyl-L-methionine-dependent methyltransferases"/>
    <property type="match status" value="2"/>
</dbReference>
<sequence>MTDRMFEDKQHASLYQKYRFDPPDELKELILQYLDKKKGKPNQLAVDLGCGTGQNSRSLTPYFQQVVGIDVSESQVEEARAVPGFPNLSYRVGTAEELPFPDGSVDLLTAASAAHWFDTEHFLKEAVRVLKPRGCLALFGYGGNEKIHHEFCGDRLNNIYEEVMQILLPYTSTRVAGANSKLKDLFEAIPFPDKERIEIIPVKLQLSIKNVIGFIQTFSMYQACLRADPNAATALLEKTTSRLYSCPKMAVRLFEGKEHAASYWKYRISPSEELIGKVLQFHKSNRESSNNLAVDVGCGSGQGTLLLAPHFTRVVGTDISPAQLEMARKHVNIPNVSYRESPAEELPFEDGSVDLVTAMSAFHWFDHSRFLQEAHRMLKPHGCLALLNYTMDMELSYGDCSETLNHICNEFYGALQPLRNPYLGPSSLELYKKTYDSLQYPVKEWHEDFWVRKTVPLSGYIGMVESFSTFQTLLKKDPEEARRLSQDIEKRLLCAMDVTSSETEVIMGIKYFYCLACKPAKD</sequence>
<evidence type="ECO:0000259" key="1">
    <source>
        <dbReference type="Pfam" id="PF08241"/>
    </source>
</evidence>
<dbReference type="PANTHER" id="PTHR44942:SF9">
    <property type="entry name" value="NOVEL PROTEIN-RELATED"/>
    <property type="match status" value="1"/>
</dbReference>
<name>A0A3N0YD88_ANAGA</name>
<dbReference type="InterPro" id="IPR051052">
    <property type="entry name" value="Diverse_substrate_MTase"/>
</dbReference>
<dbReference type="Gene3D" id="3.40.50.150">
    <property type="entry name" value="Vaccinia Virus protein VP39"/>
    <property type="match status" value="2"/>
</dbReference>
<proteinExistence type="predicted"/>
<reference evidence="2 3" key="1">
    <citation type="submission" date="2018-10" db="EMBL/GenBank/DDBJ databases">
        <title>Genome assembly for a Yunnan-Guizhou Plateau 3E fish, Anabarilius grahami (Regan), and its evolutionary and genetic applications.</title>
        <authorList>
            <person name="Jiang W."/>
        </authorList>
    </citation>
    <scope>NUCLEOTIDE SEQUENCE [LARGE SCALE GENOMIC DNA]</scope>
    <source>
        <strain evidence="2">AG-KIZ</strain>
        <tissue evidence="2">Muscle</tissue>
    </source>
</reference>
<keyword evidence="3" id="KW-1185">Reference proteome</keyword>
<gene>
    <name evidence="2" type="ORF">DPX16_11863</name>
</gene>
<dbReference type="GO" id="GO:0008757">
    <property type="term" value="F:S-adenosylmethionine-dependent methyltransferase activity"/>
    <property type="evidence" value="ECO:0007669"/>
    <property type="project" value="InterPro"/>
</dbReference>
<accession>A0A3N0YD88</accession>
<comment type="caution">
    <text evidence="2">The sequence shown here is derived from an EMBL/GenBank/DDBJ whole genome shotgun (WGS) entry which is preliminary data.</text>
</comment>
<dbReference type="InterPro" id="IPR013216">
    <property type="entry name" value="Methyltransf_11"/>
</dbReference>
<dbReference type="Pfam" id="PF08241">
    <property type="entry name" value="Methyltransf_11"/>
    <property type="match status" value="2"/>
</dbReference>
<evidence type="ECO:0000313" key="2">
    <source>
        <dbReference type="EMBL" id="ROL43831.1"/>
    </source>
</evidence>
<keyword evidence="2" id="KW-0808">Transferase</keyword>
<feature type="domain" description="Methyltransferase type 11" evidence="1">
    <location>
        <begin position="294"/>
        <end position="385"/>
    </location>
</feature>
<protein>
    <submittedName>
        <fullName evidence="2">Putative S-adenosylmethionine-dependent methyltransferase CRG1</fullName>
    </submittedName>
</protein>
<dbReference type="CDD" id="cd02440">
    <property type="entry name" value="AdoMet_MTases"/>
    <property type="match status" value="2"/>
</dbReference>
<evidence type="ECO:0000313" key="3">
    <source>
        <dbReference type="Proteomes" id="UP000281406"/>
    </source>
</evidence>
<organism evidence="2 3">
    <name type="scientific">Anabarilius grahami</name>
    <name type="common">Kanglang fish</name>
    <name type="synonym">Barilius grahami</name>
    <dbReference type="NCBI Taxonomy" id="495550"/>
    <lineage>
        <taxon>Eukaryota</taxon>
        <taxon>Metazoa</taxon>
        <taxon>Chordata</taxon>
        <taxon>Craniata</taxon>
        <taxon>Vertebrata</taxon>
        <taxon>Euteleostomi</taxon>
        <taxon>Actinopterygii</taxon>
        <taxon>Neopterygii</taxon>
        <taxon>Teleostei</taxon>
        <taxon>Ostariophysi</taxon>
        <taxon>Cypriniformes</taxon>
        <taxon>Xenocyprididae</taxon>
        <taxon>Xenocypridinae</taxon>
        <taxon>Xenocypridinae incertae sedis</taxon>
        <taxon>Anabarilius</taxon>
    </lineage>
</organism>
<dbReference type="GO" id="GO:0032259">
    <property type="term" value="P:methylation"/>
    <property type="evidence" value="ECO:0007669"/>
    <property type="project" value="UniProtKB-KW"/>
</dbReference>
<dbReference type="AlphaFoldDB" id="A0A3N0YD88"/>
<keyword evidence="2" id="KW-0489">Methyltransferase</keyword>